<proteinExistence type="predicted"/>
<organism evidence="2 3">
    <name type="scientific">Anopheles dirus</name>
    <dbReference type="NCBI Taxonomy" id="7168"/>
    <lineage>
        <taxon>Eukaryota</taxon>
        <taxon>Metazoa</taxon>
        <taxon>Ecdysozoa</taxon>
        <taxon>Arthropoda</taxon>
        <taxon>Hexapoda</taxon>
        <taxon>Insecta</taxon>
        <taxon>Pterygota</taxon>
        <taxon>Neoptera</taxon>
        <taxon>Endopterygota</taxon>
        <taxon>Diptera</taxon>
        <taxon>Nematocera</taxon>
        <taxon>Culicoidea</taxon>
        <taxon>Culicidae</taxon>
        <taxon>Anophelinae</taxon>
        <taxon>Anopheles</taxon>
    </lineage>
</organism>
<feature type="transmembrane region" description="Helical" evidence="1">
    <location>
        <begin position="7"/>
        <end position="33"/>
    </location>
</feature>
<dbReference type="EnsemblMetazoa" id="ADIR014642-RA">
    <property type="protein sequence ID" value="ADIR014642-PA"/>
    <property type="gene ID" value="ADIR014642"/>
</dbReference>
<keyword evidence="1" id="KW-1133">Transmembrane helix</keyword>
<evidence type="ECO:0000313" key="2">
    <source>
        <dbReference type="EnsemblMetazoa" id="ADIR014642-PA"/>
    </source>
</evidence>
<sequence length="86" mass="10020">MCFIVTFLLVFVVFVLEYSLFVLGIFFLFSFTLGLKCVIFLSTSPFTTPFTHFYLITGSFYNIVSLCLLMTVKKSLLFLFLDFVFF</sequence>
<dbReference type="VEuPathDB" id="VectorBase:ADIR014642"/>
<evidence type="ECO:0000256" key="1">
    <source>
        <dbReference type="SAM" id="Phobius"/>
    </source>
</evidence>
<reference evidence="3" key="1">
    <citation type="submission" date="2013-03" db="EMBL/GenBank/DDBJ databases">
        <title>The Genome Sequence of Anopheles dirus WRAIR2.</title>
        <authorList>
            <consortium name="The Broad Institute Genomics Platform"/>
            <person name="Neafsey D.E."/>
            <person name="Walton C."/>
            <person name="Walker B."/>
            <person name="Young S.K."/>
            <person name="Zeng Q."/>
            <person name="Gargeya S."/>
            <person name="Fitzgerald M."/>
            <person name="Haas B."/>
            <person name="Abouelleil A."/>
            <person name="Allen A.W."/>
            <person name="Alvarado L."/>
            <person name="Arachchi H.M."/>
            <person name="Berlin A.M."/>
            <person name="Chapman S.B."/>
            <person name="Gainer-Dewar J."/>
            <person name="Goldberg J."/>
            <person name="Griggs A."/>
            <person name="Gujja S."/>
            <person name="Hansen M."/>
            <person name="Howarth C."/>
            <person name="Imamovic A."/>
            <person name="Ireland A."/>
            <person name="Larimer J."/>
            <person name="McCowan C."/>
            <person name="Murphy C."/>
            <person name="Pearson M."/>
            <person name="Poon T.W."/>
            <person name="Priest M."/>
            <person name="Roberts A."/>
            <person name="Saif S."/>
            <person name="Shea T."/>
            <person name="Sisk P."/>
            <person name="Sykes S."/>
            <person name="Wortman J."/>
            <person name="Nusbaum C."/>
            <person name="Birren B."/>
        </authorList>
    </citation>
    <scope>NUCLEOTIDE SEQUENCE [LARGE SCALE GENOMIC DNA]</scope>
    <source>
        <strain evidence="3">WRAIR2</strain>
    </source>
</reference>
<feature type="transmembrane region" description="Helical" evidence="1">
    <location>
        <begin position="53"/>
        <end position="72"/>
    </location>
</feature>
<reference evidence="2" key="2">
    <citation type="submission" date="2020-05" db="UniProtKB">
        <authorList>
            <consortium name="EnsemblMetazoa"/>
        </authorList>
    </citation>
    <scope>IDENTIFICATION</scope>
    <source>
        <strain evidence="2">WRAIR2</strain>
    </source>
</reference>
<accession>A0A182NXS2</accession>
<keyword evidence="1" id="KW-0812">Transmembrane</keyword>
<dbReference type="Proteomes" id="UP000075884">
    <property type="component" value="Unassembled WGS sequence"/>
</dbReference>
<protein>
    <submittedName>
        <fullName evidence="2">Uncharacterized protein</fullName>
    </submittedName>
</protein>
<evidence type="ECO:0000313" key="3">
    <source>
        <dbReference type="Proteomes" id="UP000075884"/>
    </source>
</evidence>
<keyword evidence="3" id="KW-1185">Reference proteome</keyword>
<keyword evidence="1" id="KW-0472">Membrane</keyword>
<name>A0A182NXS2_9DIPT</name>
<dbReference type="AlphaFoldDB" id="A0A182NXS2"/>